<feature type="region of interest" description="Disordered" evidence="9">
    <location>
        <begin position="1"/>
        <end position="94"/>
    </location>
</feature>
<dbReference type="GO" id="GO:0046354">
    <property type="term" value="P:mannan biosynthetic process"/>
    <property type="evidence" value="ECO:0007669"/>
    <property type="project" value="TreeGrafter"/>
</dbReference>
<evidence type="ECO:0000256" key="10">
    <source>
        <dbReference type="SAM" id="Phobius"/>
    </source>
</evidence>
<evidence type="ECO:0000256" key="6">
    <source>
        <dbReference type="ARBA" id="ARBA00022989"/>
    </source>
</evidence>
<keyword evidence="7" id="KW-0333">Golgi apparatus</keyword>
<comment type="caution">
    <text evidence="11">The sequence shown here is derived from an EMBL/GenBank/DDBJ whole genome shotgun (WGS) entry which is preliminary data.</text>
</comment>
<feature type="compositionally biased region" description="Polar residues" evidence="9">
    <location>
        <begin position="78"/>
        <end position="92"/>
    </location>
</feature>
<proteinExistence type="inferred from homology"/>
<evidence type="ECO:0000256" key="8">
    <source>
        <dbReference type="ARBA" id="ARBA00023136"/>
    </source>
</evidence>
<feature type="compositionally biased region" description="Low complexity" evidence="9">
    <location>
        <begin position="24"/>
        <end position="36"/>
    </location>
</feature>
<evidence type="ECO:0000256" key="1">
    <source>
        <dbReference type="ARBA" id="ARBA00004323"/>
    </source>
</evidence>
<dbReference type="GO" id="GO:0000026">
    <property type="term" value="F:alpha-1,2-mannosyltransferase activity"/>
    <property type="evidence" value="ECO:0007669"/>
    <property type="project" value="TreeGrafter"/>
</dbReference>
<feature type="region of interest" description="Disordered" evidence="9">
    <location>
        <begin position="124"/>
        <end position="158"/>
    </location>
</feature>
<evidence type="ECO:0000313" key="12">
    <source>
        <dbReference type="Proteomes" id="UP000777482"/>
    </source>
</evidence>
<evidence type="ECO:0000256" key="5">
    <source>
        <dbReference type="ARBA" id="ARBA00022968"/>
    </source>
</evidence>
<organism evidence="11 12">
    <name type="scientific">Rhodotorula mucilaginosa</name>
    <name type="common">Yeast</name>
    <name type="synonym">Rhodotorula rubra</name>
    <dbReference type="NCBI Taxonomy" id="5537"/>
    <lineage>
        <taxon>Eukaryota</taxon>
        <taxon>Fungi</taxon>
        <taxon>Dikarya</taxon>
        <taxon>Basidiomycota</taxon>
        <taxon>Pucciniomycotina</taxon>
        <taxon>Microbotryomycetes</taxon>
        <taxon>Sporidiobolales</taxon>
        <taxon>Sporidiobolaceae</taxon>
        <taxon>Rhodotorula</taxon>
    </lineage>
</organism>
<name>A0A9P6VVH4_RHOMI</name>
<feature type="transmembrane region" description="Helical" evidence="10">
    <location>
        <begin position="104"/>
        <end position="121"/>
    </location>
</feature>
<feature type="compositionally biased region" description="Polar residues" evidence="9">
    <location>
        <begin position="1"/>
        <end position="11"/>
    </location>
</feature>
<dbReference type="Proteomes" id="UP000777482">
    <property type="component" value="Unassembled WGS sequence"/>
</dbReference>
<evidence type="ECO:0000256" key="7">
    <source>
        <dbReference type="ARBA" id="ARBA00023034"/>
    </source>
</evidence>
<keyword evidence="6 10" id="KW-1133">Transmembrane helix</keyword>
<dbReference type="InterPro" id="IPR022751">
    <property type="entry name" value="Alpha_mannosyltransferase"/>
</dbReference>
<gene>
    <name evidence="11" type="ORF">C6P46_001292</name>
</gene>
<evidence type="ECO:0000256" key="9">
    <source>
        <dbReference type="SAM" id="MobiDB-lite"/>
    </source>
</evidence>
<dbReference type="AlphaFoldDB" id="A0A9P6VVH4"/>
<feature type="compositionally biased region" description="Low complexity" evidence="9">
    <location>
        <begin position="129"/>
        <end position="140"/>
    </location>
</feature>
<keyword evidence="3" id="KW-0808">Transferase</keyword>
<comment type="similarity">
    <text evidence="2">Belongs to the MNN1/MNT family.</text>
</comment>
<keyword evidence="8 10" id="KW-0472">Membrane</keyword>
<dbReference type="OrthoDB" id="430354at2759"/>
<feature type="compositionally biased region" description="Basic and acidic residues" evidence="9">
    <location>
        <begin position="37"/>
        <end position="60"/>
    </location>
</feature>
<dbReference type="Pfam" id="PF11051">
    <property type="entry name" value="Mannosyl_trans3"/>
    <property type="match status" value="2"/>
</dbReference>
<reference evidence="11 12" key="1">
    <citation type="submission" date="2020-11" db="EMBL/GenBank/DDBJ databases">
        <title>Kefir isolates.</title>
        <authorList>
            <person name="Marcisauskas S."/>
            <person name="Kim Y."/>
            <person name="Blasche S."/>
        </authorList>
    </citation>
    <scope>NUCLEOTIDE SEQUENCE [LARGE SCALE GENOMIC DNA]</scope>
    <source>
        <strain evidence="11 12">KR</strain>
    </source>
</reference>
<evidence type="ECO:0000313" key="11">
    <source>
        <dbReference type="EMBL" id="KAG0655003.1"/>
    </source>
</evidence>
<evidence type="ECO:0000256" key="3">
    <source>
        <dbReference type="ARBA" id="ARBA00022679"/>
    </source>
</evidence>
<dbReference type="PANTHER" id="PTHR31646">
    <property type="entry name" value="ALPHA-1,2-MANNOSYLTRANSFERASE MNN2"/>
    <property type="match status" value="1"/>
</dbReference>
<dbReference type="PANTHER" id="PTHR31646:SF1">
    <property type="entry name" value="ALPHA-1,2-MANNOSYLTRANSFERASE MNN2"/>
    <property type="match status" value="1"/>
</dbReference>
<protein>
    <submittedName>
        <fullName evidence="11">Uncharacterized protein</fullName>
    </submittedName>
</protein>
<evidence type="ECO:0000256" key="4">
    <source>
        <dbReference type="ARBA" id="ARBA00022692"/>
    </source>
</evidence>
<keyword evidence="4 10" id="KW-0812">Transmembrane</keyword>
<keyword evidence="12" id="KW-1185">Reference proteome</keyword>
<dbReference type="GO" id="GO:0000139">
    <property type="term" value="C:Golgi membrane"/>
    <property type="evidence" value="ECO:0007669"/>
    <property type="project" value="UniProtKB-SubCell"/>
</dbReference>
<accession>A0A9P6VVH4</accession>
<comment type="subcellular location">
    <subcellularLocation>
        <location evidence="1">Golgi apparatus membrane</location>
        <topology evidence="1">Single-pass type II membrane protein</topology>
    </subcellularLocation>
</comment>
<keyword evidence="5" id="KW-0735">Signal-anchor</keyword>
<sequence>MHSTFSSTSSRDPLLPFINTAATPSSSSSSSSSPSRSSDEAHSPIHDHAGSYSKEGKGWRDSSPTTSGAPTRAGWKSFSGSSRKSLYSSTTPLRPFGNPSRRSVVLFLVLVAAASGLFFASRTPGLGASSSSSSSGSSSSFARRPPPTKSPSSSSKWRSPFSFSLAPLLGTNAANQLASCTPHAPADLAERFDRASRPLEVTATTGERLDDWEFEAPGWGVEPADWVRRNVQSCPSHRIKPNQNSQQLDNSHLIWTALNTTGIMQLRQEMITFLRRMEKEGKMGPKAWGEGKGLVFTAGNADTFSRVLVTLKVLRNRLYTTLPAEIFSYPGEEPSDEVRKELERYGAVLRTVEEAQRDTKRTKNYQIKATAIVRSSFREVMFLDSDNVPAASLMPRDAPPPQEILDRAIRENRTETPWDSAVRSEEDGVVREEIRGKPSGIWEGKAYQRLGAMMWPDYWRTQPDNPIWAIIGVPCRDEWEMEAGQILIDKARHLDALLLAEWMMDRERFSYWFNFSDGDKDMFRFAFLALRKRWAVPGRYVSVGALPRDTMSGFCGLTMLQNDHLGRPMFVHYNLLKQVTSGVGRGFAWGRHRQVRTPPSTLTLQGPIGSAGNSRELEEKLDPLRDDDVDCDMLANAGNDGYSIERVGRDERGWRTRRRAVWEKGIRAGFHGGWISALCIDYHWDDPRSEEEKSDSRRSVALGLPNPEHKSLDELADGVDISYTSAPDGFEVKFDANEVLEVVQWADDPRLRDFEAAFFDEGGVVNGQGF</sequence>
<dbReference type="EMBL" id="PUHQ01000132">
    <property type="protein sequence ID" value="KAG0655003.1"/>
    <property type="molecule type" value="Genomic_DNA"/>
</dbReference>
<evidence type="ECO:0000256" key="2">
    <source>
        <dbReference type="ARBA" id="ARBA00009105"/>
    </source>
</evidence>